<dbReference type="Pfam" id="PF00270">
    <property type="entry name" value="DEAD"/>
    <property type="match status" value="1"/>
</dbReference>
<dbReference type="Proteomes" id="UP000293360">
    <property type="component" value="Unassembled WGS sequence"/>
</dbReference>
<evidence type="ECO:0000313" key="3">
    <source>
        <dbReference type="Proteomes" id="UP000293360"/>
    </source>
</evidence>
<comment type="caution">
    <text evidence="2">The sequence shown here is derived from an EMBL/GenBank/DDBJ whole genome shotgun (WGS) entry which is preliminary data.</text>
</comment>
<dbReference type="OrthoDB" id="4778084at2759"/>
<protein>
    <recommendedName>
        <fullName evidence="1">DEAD/DEAH-box helicase domain-containing protein</fullName>
    </recommendedName>
</protein>
<feature type="domain" description="DEAD/DEAH-box helicase" evidence="1">
    <location>
        <begin position="103"/>
        <end position="154"/>
    </location>
</feature>
<keyword evidence="3" id="KW-1185">Reference proteome</keyword>
<dbReference type="AlphaFoldDB" id="A0A4Q4SV87"/>
<dbReference type="Gene3D" id="3.40.50.300">
    <property type="entry name" value="P-loop containing nucleotide triphosphate hydrolases"/>
    <property type="match status" value="1"/>
</dbReference>
<reference evidence="2 3" key="1">
    <citation type="submission" date="2018-06" db="EMBL/GenBank/DDBJ databases">
        <title>Complete Genomes of Monosporascus.</title>
        <authorList>
            <person name="Robinson A.J."/>
            <person name="Natvig D.O."/>
        </authorList>
    </citation>
    <scope>NUCLEOTIDE SEQUENCE [LARGE SCALE GENOMIC DNA]</scope>
    <source>
        <strain evidence="2 3">CBS 110550</strain>
    </source>
</reference>
<accession>A0A4Q4SV87</accession>
<dbReference type="GO" id="GO:0003676">
    <property type="term" value="F:nucleic acid binding"/>
    <property type="evidence" value="ECO:0007669"/>
    <property type="project" value="InterPro"/>
</dbReference>
<sequence length="272" mass="30201">MASSNSGLGHARLTNDTSGEYRTSRRFMHGSTLESVLGLGAGAATAAAEDAEDDAGYYDGDDEGEDDLAGVIDRQASHGSMVANIVYTVEWDTGERFALELYDKVVYVMGTGAGKSVAFALPAYLQPESINVVMQPTKALQTTTYERLANLGHAARHEINWVIVDEAQKVLGARSTWRKKLLGIRSLVDPISPWQVYITGTLPPSLEDEFRRRLAFSPDDRPVMLRSKTTRDSLRYQYIDREIDLAGDVAFLRKKMKLARRRSLLCKEESAY</sequence>
<dbReference type="InterPro" id="IPR011545">
    <property type="entry name" value="DEAD/DEAH_box_helicase_dom"/>
</dbReference>
<gene>
    <name evidence="2" type="ORF">DL764_009360</name>
</gene>
<evidence type="ECO:0000259" key="1">
    <source>
        <dbReference type="Pfam" id="PF00270"/>
    </source>
</evidence>
<dbReference type="GO" id="GO:0005524">
    <property type="term" value="F:ATP binding"/>
    <property type="evidence" value="ECO:0007669"/>
    <property type="project" value="InterPro"/>
</dbReference>
<evidence type="ECO:0000313" key="2">
    <source>
        <dbReference type="EMBL" id="RYO84217.1"/>
    </source>
</evidence>
<organism evidence="2 3">
    <name type="scientific">Monosporascus ibericus</name>
    <dbReference type="NCBI Taxonomy" id="155417"/>
    <lineage>
        <taxon>Eukaryota</taxon>
        <taxon>Fungi</taxon>
        <taxon>Dikarya</taxon>
        <taxon>Ascomycota</taxon>
        <taxon>Pezizomycotina</taxon>
        <taxon>Sordariomycetes</taxon>
        <taxon>Xylariomycetidae</taxon>
        <taxon>Xylariales</taxon>
        <taxon>Xylariales incertae sedis</taxon>
        <taxon>Monosporascus</taxon>
    </lineage>
</organism>
<proteinExistence type="predicted"/>
<dbReference type="STRING" id="155417.A0A4Q4SV87"/>
<name>A0A4Q4SV87_9PEZI</name>
<dbReference type="SUPFAM" id="SSF52540">
    <property type="entry name" value="P-loop containing nucleoside triphosphate hydrolases"/>
    <property type="match status" value="1"/>
</dbReference>
<dbReference type="EMBL" id="QJNU01000866">
    <property type="protein sequence ID" value="RYO84217.1"/>
    <property type="molecule type" value="Genomic_DNA"/>
</dbReference>
<dbReference type="InterPro" id="IPR027417">
    <property type="entry name" value="P-loop_NTPase"/>
</dbReference>